<protein>
    <submittedName>
        <fullName evidence="1">Putative late competence protein comFA</fullName>
    </submittedName>
</protein>
<organism evidence="1 2">
    <name type="scientific">Listeria cornellensis FSL F6-0969</name>
    <dbReference type="NCBI Taxonomy" id="1265820"/>
    <lineage>
        <taxon>Bacteria</taxon>
        <taxon>Bacillati</taxon>
        <taxon>Bacillota</taxon>
        <taxon>Bacilli</taxon>
        <taxon>Bacillales</taxon>
        <taxon>Listeriaceae</taxon>
        <taxon>Listeria</taxon>
    </lineage>
</organism>
<name>W7CHT2_9LIST</name>
<dbReference type="PATRIC" id="fig|1265820.5.peg.166"/>
<comment type="caution">
    <text evidence="1">The sequence shown here is derived from an EMBL/GenBank/DDBJ whole genome shotgun (WGS) entry which is preliminary data.</text>
</comment>
<reference evidence="1 2" key="1">
    <citation type="journal article" date="2014" name="Int. J. Syst. Evol. Microbiol.">
        <title>Listeria floridensis sp. nov., Listeria aquatica sp. nov., Listeria cornellensis sp. nov., Listeria riparia sp. nov. and Listeria grandensis sp. nov., from agricultural and natural environments.</title>
        <authorList>
            <person name="den Bakker H.C."/>
            <person name="Warchocki S."/>
            <person name="Wright E.M."/>
            <person name="Allred A.F."/>
            <person name="Ahlstrom C."/>
            <person name="Manuel C.S."/>
            <person name="Stasiewicz M.J."/>
            <person name="Burrell A."/>
            <person name="Roof S."/>
            <person name="Strawn L."/>
            <person name="Fortes E.D."/>
            <person name="Nightingale K.K."/>
            <person name="Kephart D."/>
            <person name="Wiedmann M."/>
        </authorList>
    </citation>
    <scope>NUCLEOTIDE SEQUENCE [LARGE SCALE GENOMIC DNA]</scope>
    <source>
        <strain evidence="2">FSL F6-969</strain>
    </source>
</reference>
<accession>W7CHT2</accession>
<dbReference type="EMBL" id="AODE01000004">
    <property type="protein sequence ID" value="EUJ32498.1"/>
    <property type="molecule type" value="Genomic_DNA"/>
</dbReference>
<dbReference type="SUPFAM" id="SSF52540">
    <property type="entry name" value="P-loop containing nucleoside triphosphate hydrolases"/>
    <property type="match status" value="1"/>
</dbReference>
<dbReference type="InterPro" id="IPR027417">
    <property type="entry name" value="P-loop_NTPase"/>
</dbReference>
<evidence type="ECO:0000313" key="1">
    <source>
        <dbReference type="EMBL" id="EUJ32498.1"/>
    </source>
</evidence>
<dbReference type="Proteomes" id="UP000019254">
    <property type="component" value="Unassembled WGS sequence"/>
</dbReference>
<gene>
    <name evidence="1" type="ORF">PCORN_00870</name>
</gene>
<dbReference type="Gene3D" id="3.40.50.300">
    <property type="entry name" value="P-loop containing nucleotide triphosphate hydrolases"/>
    <property type="match status" value="1"/>
</dbReference>
<keyword evidence="2" id="KW-1185">Reference proteome</keyword>
<sequence>MQTNIEGRLFSKEEIPDTKNMQQVKAVEVKENKKMCLRCGNNQEELFFRSPCSHCGSENCWYCRNCIIMGKMTECGSLFYFPGRTSISSRKSNYLAWKGELSPGQKIASAKVHHAVVEKENLLLWAVAGSGKTEMMFEGMNEVLINGGRLCVASLEWTFV</sequence>
<evidence type="ECO:0000313" key="2">
    <source>
        <dbReference type="Proteomes" id="UP000019254"/>
    </source>
</evidence>
<proteinExistence type="predicted"/>
<dbReference type="AlphaFoldDB" id="W7CHT2"/>
<dbReference type="STRING" id="1265820.PCORN_00870"/>